<evidence type="ECO:0000313" key="1">
    <source>
        <dbReference type="EMBL" id="STJ55760.1"/>
    </source>
</evidence>
<accession>A0A376X3E1</accession>
<gene>
    <name evidence="1" type="primary">uup_2</name>
    <name evidence="1" type="ORF">NCTC9045_03712</name>
</gene>
<dbReference type="EMBL" id="UGDD01000002">
    <property type="protein sequence ID" value="STJ55760.1"/>
    <property type="molecule type" value="Genomic_DNA"/>
</dbReference>
<proteinExistence type="predicted"/>
<protein>
    <submittedName>
        <fullName evidence="1">ABC transporter ATP-binding protein</fullName>
    </submittedName>
</protein>
<dbReference type="GO" id="GO:0005524">
    <property type="term" value="F:ATP binding"/>
    <property type="evidence" value="ECO:0007669"/>
    <property type="project" value="UniProtKB-KW"/>
</dbReference>
<organism evidence="1 2">
    <name type="scientific">Escherichia coli</name>
    <dbReference type="NCBI Taxonomy" id="562"/>
    <lineage>
        <taxon>Bacteria</taxon>
        <taxon>Pseudomonadati</taxon>
        <taxon>Pseudomonadota</taxon>
        <taxon>Gammaproteobacteria</taxon>
        <taxon>Enterobacterales</taxon>
        <taxon>Enterobacteriaceae</taxon>
        <taxon>Escherichia</taxon>
    </lineage>
</organism>
<reference evidence="1 2" key="1">
    <citation type="submission" date="2018-06" db="EMBL/GenBank/DDBJ databases">
        <authorList>
            <consortium name="Pathogen Informatics"/>
            <person name="Doyle S."/>
        </authorList>
    </citation>
    <scope>NUCLEOTIDE SEQUENCE [LARGE SCALE GENOMIC DNA]</scope>
    <source>
        <strain evidence="1 2">NCTC9045</strain>
    </source>
</reference>
<sequence length="45" mass="5221">MKILNVKQGLDGGRIIYEQDLIVARLQQDPPRNVEVAFMIRWPKA</sequence>
<keyword evidence="1" id="KW-0067">ATP-binding</keyword>
<evidence type="ECO:0000313" key="2">
    <source>
        <dbReference type="Proteomes" id="UP000254503"/>
    </source>
</evidence>
<keyword evidence="1" id="KW-0547">Nucleotide-binding</keyword>
<dbReference type="AlphaFoldDB" id="A0A376X3E1"/>
<dbReference type="Proteomes" id="UP000254503">
    <property type="component" value="Unassembled WGS sequence"/>
</dbReference>
<name>A0A376X3E1_ECOLX</name>